<dbReference type="KEGG" id="ela:UCREL1_2623"/>
<dbReference type="HOGENOM" id="CLU_1220132_0_0_1"/>
<gene>
    <name evidence="2" type="ORF">UCREL1_2623</name>
</gene>
<accession>M7TUI2</accession>
<dbReference type="eggNOG" id="ENOG502R8XD">
    <property type="taxonomic scope" value="Eukaryota"/>
</dbReference>
<dbReference type="OMA" id="AIFTWRT"/>
<evidence type="ECO:0000313" key="2">
    <source>
        <dbReference type="EMBL" id="EMR70345.1"/>
    </source>
</evidence>
<dbReference type="Proteomes" id="UP000012174">
    <property type="component" value="Unassembled WGS sequence"/>
</dbReference>
<proteinExistence type="predicted"/>
<dbReference type="AlphaFoldDB" id="M7TUI2"/>
<evidence type="ECO:0000256" key="1">
    <source>
        <dbReference type="SAM" id="MobiDB-lite"/>
    </source>
</evidence>
<feature type="region of interest" description="Disordered" evidence="1">
    <location>
        <begin position="114"/>
        <end position="159"/>
    </location>
</feature>
<reference evidence="3" key="1">
    <citation type="journal article" date="2013" name="Genome Announc.">
        <title>Draft genome sequence of the grapevine dieback fungus Eutypa lata UCR-EL1.</title>
        <authorList>
            <person name="Blanco-Ulate B."/>
            <person name="Rolshausen P.E."/>
            <person name="Cantu D."/>
        </authorList>
    </citation>
    <scope>NUCLEOTIDE SEQUENCE [LARGE SCALE GENOMIC DNA]</scope>
    <source>
        <strain evidence="3">UCR-EL1</strain>
    </source>
</reference>
<sequence length="219" mass="23861">MASPSGDNPTVEIQLSFDRSTHSYSQSEPPRIKLMVVSRALHPIAIFTWRTPLDPKGALLNAGYAITDLTTGQSVKTTKYMCINRGPILRARGDSDASFYLTLLPNVPAELSTGFGRRGGGVKSDPRSVVERGRERDEHGNERSARRSTNATGVDGHEPNHHYAVSLNAEALRSCLWAPVTKDEILVDAGGPGAQLRDYPWSETPLNFNVGEAALHVLE</sequence>
<dbReference type="OrthoDB" id="5418036at2759"/>
<evidence type="ECO:0000313" key="3">
    <source>
        <dbReference type="Proteomes" id="UP000012174"/>
    </source>
</evidence>
<protein>
    <submittedName>
        <fullName evidence="2">Uncharacterized protein</fullName>
    </submittedName>
</protein>
<organism evidence="2 3">
    <name type="scientific">Eutypa lata (strain UCR-EL1)</name>
    <name type="common">Grapevine dieback disease fungus</name>
    <name type="synonym">Eutypa armeniacae</name>
    <dbReference type="NCBI Taxonomy" id="1287681"/>
    <lineage>
        <taxon>Eukaryota</taxon>
        <taxon>Fungi</taxon>
        <taxon>Dikarya</taxon>
        <taxon>Ascomycota</taxon>
        <taxon>Pezizomycotina</taxon>
        <taxon>Sordariomycetes</taxon>
        <taxon>Xylariomycetidae</taxon>
        <taxon>Xylariales</taxon>
        <taxon>Diatrypaceae</taxon>
        <taxon>Eutypa</taxon>
    </lineage>
</organism>
<dbReference type="EMBL" id="KB705881">
    <property type="protein sequence ID" value="EMR70345.1"/>
    <property type="molecule type" value="Genomic_DNA"/>
</dbReference>
<keyword evidence="3" id="KW-1185">Reference proteome</keyword>
<feature type="compositionally biased region" description="Basic and acidic residues" evidence="1">
    <location>
        <begin position="124"/>
        <end position="145"/>
    </location>
</feature>
<name>M7TUI2_EUTLA</name>